<dbReference type="Gene3D" id="1.10.3210.10">
    <property type="entry name" value="Hypothetical protein af1432"/>
    <property type="match status" value="1"/>
</dbReference>
<dbReference type="GO" id="GO:0016787">
    <property type="term" value="F:hydrolase activity"/>
    <property type="evidence" value="ECO:0007669"/>
    <property type="project" value="UniProtKB-KW"/>
</dbReference>
<gene>
    <name evidence="1" type="ORF">C5749_06165</name>
</gene>
<dbReference type="AlphaFoldDB" id="A0A2S9JU52"/>
<name>A0A2S9JU52_9SPHI</name>
<keyword evidence="2" id="KW-1185">Reference proteome</keyword>
<keyword evidence="1" id="KW-0378">Hydrolase</keyword>
<sequence>MELCEAYESDVNILAVALLHDVLEDTAVSEEELSRFLRETMAANDAQKTLRYVIELTDIYIKADYLHLNRRQRKTRENERFQKITPQAQTIKYADITDNCIEIVKHDTDFALLFLHECRDVLHLLNKGNEDLYQRAVDAVSTALDNLPQSKRENRSTRRFPSK</sequence>
<dbReference type="SUPFAM" id="SSF109604">
    <property type="entry name" value="HD-domain/PDEase-like"/>
    <property type="match status" value="1"/>
</dbReference>
<proteinExistence type="predicted"/>
<evidence type="ECO:0000313" key="2">
    <source>
        <dbReference type="Proteomes" id="UP000238642"/>
    </source>
</evidence>
<comment type="caution">
    <text evidence="1">The sequence shown here is derived from an EMBL/GenBank/DDBJ whole genome shotgun (WGS) entry which is preliminary data.</text>
</comment>
<dbReference type="EMBL" id="PVBS01000001">
    <property type="protein sequence ID" value="PRD56806.1"/>
    <property type="molecule type" value="Genomic_DNA"/>
</dbReference>
<reference evidence="1 2" key="1">
    <citation type="submission" date="2018-02" db="EMBL/GenBank/DDBJ databases">
        <title>The draft genome of Sphingobacterium gobiense H7.</title>
        <authorList>
            <person name="Li L."/>
            <person name="Liu L."/>
            <person name="Zhang X."/>
            <person name="Wang T."/>
            <person name="Liang L."/>
        </authorList>
    </citation>
    <scope>NUCLEOTIDE SEQUENCE [LARGE SCALE GENOMIC DNA]</scope>
    <source>
        <strain evidence="1 2">ACCC 05757</strain>
    </source>
</reference>
<evidence type="ECO:0000313" key="1">
    <source>
        <dbReference type="EMBL" id="PRD56806.1"/>
    </source>
</evidence>
<accession>A0A2S9JU52</accession>
<dbReference type="Proteomes" id="UP000238642">
    <property type="component" value="Unassembled WGS sequence"/>
</dbReference>
<organism evidence="1 2">
    <name type="scientific">Sphingobacterium gobiense</name>
    <dbReference type="NCBI Taxonomy" id="1382456"/>
    <lineage>
        <taxon>Bacteria</taxon>
        <taxon>Pseudomonadati</taxon>
        <taxon>Bacteroidota</taxon>
        <taxon>Sphingobacteriia</taxon>
        <taxon>Sphingobacteriales</taxon>
        <taxon>Sphingobacteriaceae</taxon>
        <taxon>Sphingobacterium</taxon>
    </lineage>
</organism>
<protein>
    <submittedName>
        <fullName evidence="1">Metal-dependent phosphohydrolase</fullName>
    </submittedName>
</protein>